<evidence type="ECO:0000313" key="3">
    <source>
        <dbReference type="Proteomes" id="UP001266305"/>
    </source>
</evidence>
<proteinExistence type="predicted"/>
<organism evidence="2 3">
    <name type="scientific">Saguinus oedipus</name>
    <name type="common">Cotton-top tamarin</name>
    <name type="synonym">Oedipomidas oedipus</name>
    <dbReference type="NCBI Taxonomy" id="9490"/>
    <lineage>
        <taxon>Eukaryota</taxon>
        <taxon>Metazoa</taxon>
        <taxon>Chordata</taxon>
        <taxon>Craniata</taxon>
        <taxon>Vertebrata</taxon>
        <taxon>Euteleostomi</taxon>
        <taxon>Mammalia</taxon>
        <taxon>Eutheria</taxon>
        <taxon>Euarchontoglires</taxon>
        <taxon>Primates</taxon>
        <taxon>Haplorrhini</taxon>
        <taxon>Platyrrhini</taxon>
        <taxon>Cebidae</taxon>
        <taxon>Callitrichinae</taxon>
        <taxon>Saguinus</taxon>
    </lineage>
</organism>
<comment type="caution">
    <text evidence="2">The sequence shown here is derived from an EMBL/GenBank/DDBJ whole genome shotgun (WGS) entry which is preliminary data.</text>
</comment>
<feature type="region of interest" description="Disordered" evidence="1">
    <location>
        <begin position="91"/>
        <end position="256"/>
    </location>
</feature>
<feature type="compositionally biased region" description="Gly residues" evidence="1">
    <location>
        <begin position="152"/>
        <end position="162"/>
    </location>
</feature>
<name>A0ABQ9V5X4_SAGOE</name>
<accession>A0ABQ9V5X4</accession>
<protein>
    <submittedName>
        <fullName evidence="2">Uncharacterized protein</fullName>
    </submittedName>
</protein>
<keyword evidence="3" id="KW-1185">Reference proteome</keyword>
<feature type="region of interest" description="Disordered" evidence="1">
    <location>
        <begin position="1"/>
        <end position="51"/>
    </location>
</feature>
<reference evidence="2 3" key="1">
    <citation type="submission" date="2023-05" db="EMBL/GenBank/DDBJ databases">
        <title>B98-5 Cell Line De Novo Hybrid Assembly: An Optical Mapping Approach.</title>
        <authorList>
            <person name="Kananen K."/>
            <person name="Auerbach J.A."/>
            <person name="Kautto E."/>
            <person name="Blachly J.S."/>
        </authorList>
    </citation>
    <scope>NUCLEOTIDE SEQUENCE [LARGE SCALE GENOMIC DNA]</scope>
    <source>
        <strain evidence="2">B95-8</strain>
        <tissue evidence="2">Cell line</tissue>
    </source>
</reference>
<dbReference type="Proteomes" id="UP001266305">
    <property type="component" value="Unassembled WGS sequence"/>
</dbReference>
<sequence>MRKEGTRGSRPRRWDAAGMGARRKRGSQRSVCAVGGNGGGETGRRGEVGPGVTRLRAAAAAVGRAGGPGRPPGVPAACGISIPAARAAAVLARPQPQGKRGARSCDPSTGRTSRFSAALGREPTGRPESDPDAPTRWPRHAHNPGGRPRPGPGAGDLRGPRGGVSPSLRTPRPSAAALPSPSMALGVTLRETPAAPRAPQEPPVHARRPGRQVAPGCPPRGHQRPGVAGRRGMKGSLSSSDTAGRAPFSRLPLPQP</sequence>
<feature type="compositionally biased region" description="Polar residues" evidence="1">
    <location>
        <begin position="106"/>
        <end position="115"/>
    </location>
</feature>
<feature type="compositionally biased region" description="Low complexity" evidence="1">
    <location>
        <begin position="168"/>
        <end position="185"/>
    </location>
</feature>
<evidence type="ECO:0000256" key="1">
    <source>
        <dbReference type="SAM" id="MobiDB-lite"/>
    </source>
</evidence>
<evidence type="ECO:0000313" key="2">
    <source>
        <dbReference type="EMBL" id="KAK2104778.1"/>
    </source>
</evidence>
<dbReference type="EMBL" id="JASSZA010000008">
    <property type="protein sequence ID" value="KAK2104778.1"/>
    <property type="molecule type" value="Genomic_DNA"/>
</dbReference>
<feature type="compositionally biased region" description="Basic and acidic residues" evidence="1">
    <location>
        <begin position="1"/>
        <end position="15"/>
    </location>
</feature>
<gene>
    <name evidence="2" type="ORF">P7K49_018634</name>
</gene>